<evidence type="ECO:0000259" key="3">
    <source>
        <dbReference type="Pfam" id="PF25549"/>
    </source>
</evidence>
<feature type="domain" description="DUF11" evidence="2">
    <location>
        <begin position="1085"/>
        <end position="1217"/>
    </location>
</feature>
<feature type="compositionally biased region" description="Polar residues" evidence="1">
    <location>
        <begin position="826"/>
        <end position="839"/>
    </location>
</feature>
<dbReference type="InterPro" id="IPR057687">
    <property type="entry name" value="DUF7927"/>
</dbReference>
<feature type="region of interest" description="Disordered" evidence="1">
    <location>
        <begin position="859"/>
        <end position="884"/>
    </location>
</feature>
<organism evidence="4 5">
    <name type="scientific">Streptomyces albipurpureus</name>
    <dbReference type="NCBI Taxonomy" id="2897419"/>
    <lineage>
        <taxon>Bacteria</taxon>
        <taxon>Bacillati</taxon>
        <taxon>Actinomycetota</taxon>
        <taxon>Actinomycetes</taxon>
        <taxon>Kitasatosporales</taxon>
        <taxon>Streptomycetaceae</taxon>
        <taxon>Streptomyces</taxon>
    </lineage>
</organism>
<keyword evidence="5" id="KW-1185">Reference proteome</keyword>
<dbReference type="Pfam" id="PF01345">
    <property type="entry name" value="DUF11"/>
    <property type="match status" value="1"/>
</dbReference>
<dbReference type="InterPro" id="IPR001434">
    <property type="entry name" value="OmcB-like_DUF11"/>
</dbReference>
<evidence type="ECO:0000256" key="1">
    <source>
        <dbReference type="SAM" id="MobiDB-lite"/>
    </source>
</evidence>
<feature type="region of interest" description="Disordered" evidence="1">
    <location>
        <begin position="820"/>
        <end position="839"/>
    </location>
</feature>
<feature type="non-terminal residue" evidence="4">
    <location>
        <position position="1302"/>
    </location>
</feature>
<accession>A0ABT0UJD6</accession>
<dbReference type="Proteomes" id="UP001431429">
    <property type="component" value="Unassembled WGS sequence"/>
</dbReference>
<proteinExistence type="predicted"/>
<feature type="domain" description="DUF7927" evidence="3">
    <location>
        <begin position="1233"/>
        <end position="1292"/>
    </location>
</feature>
<dbReference type="Pfam" id="PF25549">
    <property type="entry name" value="DUF7927"/>
    <property type="match status" value="1"/>
</dbReference>
<sequence length="1302" mass="133056">MSYPNGAVWAVIRRRGVIAAMAAVALVAGLLIPAMTAKAAAGTAVLDVSVQAVDSRTGAPQAQASFGTHDNQVAYKVAYSCAAADCDGATVQLSPSQPDPNGLQDGRLLAYANWTPPAGLPNASVGGTDVAGKTISLGDLRAGVSGTFLVVYGIAASGNNSTVAAAQYYPSGFQILMSATMDSTTATGPAQADAQPVTWTSKVPEPSLSQVSPGSVKPGTNVSWELYMASGAITRFDGSSVRGSSEWVGAGSYTVVEKLDPRAVYVSSTGSGVYDSAAHTVTWSHGTKDAPDAVAAGGWGHIDKRNWSARGNSYPRKVTVNYPAAKFTNDPSGCDFEETVSSEMTVSLTYLDPDRTTKTATEVMQHTVSCHSPFARAGLAKDSTSSSSSGSTRLVNVPPNVAGMTCPARGRDDWNRVCTPGASLAPFADNRFYWTVAAHNQSNVDGVAVIQDDELDQPDARVNRIEPSGTTPVAKVEWTRNDGATGTSNGAVNAPDGTWFTKAKVTSGTVKATNVRPSDTGGSPFNAYFYYNVAATAPIGETRTNRATATMSWPDSGLAVMALGPTPRTIRFQETPRQRPSVTAAFASPATVEGGGNAVPGKNVTFKVRAETQNIPGGVDITPQYAFIAPVGWTINPDSASFAAGSVPDGVSFDYTTKTVGGQSREVVVANWPNDVSFGENTTWPTMQVMAQPTHLVAAGTTSVATAWAGDSRHTWTNAQAVYAGAVADTPDIDGDGKTDEWFSGTAQNVTVSAADGLSATKEICLPTPGAPQECTWLSDPDELVGVSPTATDIRYRVTLKNTGNTTLDKVVAYDVLPHEGDRGTSAGTASTPRGSTFDETLDTVSDVSANLTLEYSASTNPKRAEVHPAATGTTDDWGPTPAGKKAIRASVTGALTPGQEARFIFVAAVAPGTKADAVACNSVALDSAQTLPAEPRPVCASTQEADLSVGVPDRLPLQVGRVGVLPFTVTNGGGSQETAATVTVTIPTGLTVTSLTPKGWSCTAEPGSAPLDGPLTLTCTPVDDDGDPKPLKKGVATDLAVPVMPTALGQACALGSAEGPMHDPTPANNKATGCAQVGVATTGLSLTKTDGRDVVAVGDEYSYTLTAANLLPAETITGTKLTDTLPAGLAFVSATGGGTVADQGAVDAYGDRPGGTVTWTLGDLGRAGVPSPGGDLTEASAEAAVSVQVRVKVLPGASGTVVNSARVSAPDPADASETLTANASDTDRLRALTLTKSSGISSAGVSAGDTVTYTVTAKNIGTADYTESVPAVVSDDLAGVLDDAVFTAGSASASIDDGSSE</sequence>
<dbReference type="Gene3D" id="2.60.40.740">
    <property type="match status" value="1"/>
</dbReference>
<dbReference type="NCBIfam" id="TIGR01451">
    <property type="entry name" value="B_ant_repeat"/>
    <property type="match status" value="1"/>
</dbReference>
<comment type="caution">
    <text evidence="4">The sequence shown here is derived from an EMBL/GenBank/DDBJ whole genome shotgun (WGS) entry which is preliminary data.</text>
</comment>
<evidence type="ECO:0000313" key="4">
    <source>
        <dbReference type="EMBL" id="MCM2388296.1"/>
    </source>
</evidence>
<dbReference type="EMBL" id="JAMQAW010000007">
    <property type="protein sequence ID" value="MCM2388296.1"/>
    <property type="molecule type" value="Genomic_DNA"/>
</dbReference>
<dbReference type="InterPro" id="IPR047589">
    <property type="entry name" value="DUF11_rpt"/>
</dbReference>
<protein>
    <submittedName>
        <fullName evidence="4">DUF11 domain-containing protein</fullName>
    </submittedName>
</protein>
<dbReference type="NCBIfam" id="TIGR04226">
    <property type="entry name" value="RrgB_K2N_iso_D2"/>
    <property type="match status" value="1"/>
</dbReference>
<evidence type="ECO:0000313" key="5">
    <source>
        <dbReference type="Proteomes" id="UP001431429"/>
    </source>
</evidence>
<dbReference type="RefSeq" id="WP_250918637.1">
    <property type="nucleotide sequence ID" value="NZ_JAMQAW010000007.1"/>
</dbReference>
<dbReference type="InterPro" id="IPR026466">
    <property type="entry name" value="Fim_isopep_form_D2_dom"/>
</dbReference>
<evidence type="ECO:0000259" key="2">
    <source>
        <dbReference type="Pfam" id="PF01345"/>
    </source>
</evidence>
<reference evidence="4" key="1">
    <citation type="submission" date="2022-06" db="EMBL/GenBank/DDBJ databases">
        <title>Genome public.</title>
        <authorList>
            <person name="Sun Q."/>
        </authorList>
    </citation>
    <scope>NUCLEOTIDE SEQUENCE</scope>
    <source>
        <strain evidence="4">CWNU-1</strain>
    </source>
</reference>
<gene>
    <name evidence="4" type="ORF">NBG84_08280</name>
</gene>
<name>A0ABT0UJD6_9ACTN</name>